<dbReference type="PANTHER" id="PTHR43175">
    <property type="entry name" value="CARBONIC ANHYDRASE"/>
    <property type="match status" value="1"/>
</dbReference>
<accession>A0A511V085</accession>
<protein>
    <recommendedName>
        <fullName evidence="2">carbonic anhydrase</fullName>
        <ecNumber evidence="2">4.2.1.1</ecNumber>
    </recommendedName>
</protein>
<reference evidence="7 8" key="1">
    <citation type="submission" date="2019-07" db="EMBL/GenBank/DDBJ databases">
        <title>Whole genome shotgun sequence of Cerasibacillus quisquiliarum NBRC 102429.</title>
        <authorList>
            <person name="Hosoyama A."/>
            <person name="Uohara A."/>
            <person name="Ohji S."/>
            <person name="Ichikawa N."/>
        </authorList>
    </citation>
    <scope>NUCLEOTIDE SEQUENCE [LARGE SCALE GENOMIC DNA]</scope>
    <source>
        <strain evidence="7 8">NBRC 102429</strain>
    </source>
</reference>
<dbReference type="SMART" id="SM00947">
    <property type="entry name" value="Pro_CA"/>
    <property type="match status" value="1"/>
</dbReference>
<dbReference type="AlphaFoldDB" id="A0A511V085"/>
<dbReference type="InterPro" id="IPR036874">
    <property type="entry name" value="Carbonic_anhydrase_sf"/>
</dbReference>
<evidence type="ECO:0000256" key="5">
    <source>
        <dbReference type="ARBA" id="ARBA00048348"/>
    </source>
</evidence>
<evidence type="ECO:0000256" key="3">
    <source>
        <dbReference type="ARBA" id="ARBA00022723"/>
    </source>
</evidence>
<feature type="binding site" evidence="6">
    <location>
        <position position="38"/>
    </location>
    <ligand>
        <name>Zn(2+)</name>
        <dbReference type="ChEBI" id="CHEBI:29105"/>
    </ligand>
</feature>
<evidence type="ECO:0000313" key="7">
    <source>
        <dbReference type="EMBL" id="GEN30752.1"/>
    </source>
</evidence>
<dbReference type="PANTHER" id="PTHR43175:SF3">
    <property type="entry name" value="CARBON DISULFIDE HYDROLASE"/>
    <property type="match status" value="1"/>
</dbReference>
<comment type="cofactor">
    <cofactor evidence="6">
        <name>Zn(2+)</name>
        <dbReference type="ChEBI" id="CHEBI:29105"/>
    </cofactor>
    <text evidence="6">Binds 1 zinc ion per subunit.</text>
</comment>
<evidence type="ECO:0000313" key="8">
    <source>
        <dbReference type="Proteomes" id="UP000321491"/>
    </source>
</evidence>
<dbReference type="EC" id="4.2.1.1" evidence="2"/>
<dbReference type="GO" id="GO:0008270">
    <property type="term" value="F:zinc ion binding"/>
    <property type="evidence" value="ECO:0007669"/>
    <property type="project" value="InterPro"/>
</dbReference>
<comment type="catalytic activity">
    <reaction evidence="5">
        <text>hydrogencarbonate + H(+) = CO2 + H2O</text>
        <dbReference type="Rhea" id="RHEA:10748"/>
        <dbReference type="ChEBI" id="CHEBI:15377"/>
        <dbReference type="ChEBI" id="CHEBI:15378"/>
        <dbReference type="ChEBI" id="CHEBI:16526"/>
        <dbReference type="ChEBI" id="CHEBI:17544"/>
        <dbReference type="EC" id="4.2.1.1"/>
    </reaction>
</comment>
<comment type="caution">
    <text evidence="7">The sequence shown here is derived from an EMBL/GenBank/DDBJ whole genome shotgun (WGS) entry which is preliminary data.</text>
</comment>
<evidence type="ECO:0000256" key="6">
    <source>
        <dbReference type="PIRSR" id="PIRSR601765-1"/>
    </source>
</evidence>
<dbReference type="EMBL" id="BJXW01000009">
    <property type="protein sequence ID" value="GEN30752.1"/>
    <property type="molecule type" value="Genomic_DNA"/>
</dbReference>
<dbReference type="Proteomes" id="UP000321491">
    <property type="component" value="Unassembled WGS sequence"/>
</dbReference>
<dbReference type="InterPro" id="IPR001765">
    <property type="entry name" value="Carbonic_anhydrase"/>
</dbReference>
<evidence type="ECO:0000256" key="1">
    <source>
        <dbReference type="ARBA" id="ARBA00006217"/>
    </source>
</evidence>
<gene>
    <name evidence="7" type="ORF">CQU01_09900</name>
</gene>
<dbReference type="GO" id="GO:0004089">
    <property type="term" value="F:carbonate dehydratase activity"/>
    <property type="evidence" value="ECO:0007669"/>
    <property type="project" value="UniProtKB-EC"/>
</dbReference>
<name>A0A511V085_9BACI</name>
<dbReference type="OrthoDB" id="9792260at2"/>
<keyword evidence="3 6" id="KW-0479">Metal-binding</keyword>
<keyword evidence="4 6" id="KW-0862">Zinc</keyword>
<proteinExistence type="inferred from homology"/>
<dbReference type="CDD" id="cd03379">
    <property type="entry name" value="beta_CA_cladeD"/>
    <property type="match status" value="1"/>
</dbReference>
<sequence length="184" mass="20869">MVHLDDMLAYNEKFVAGKKYIPYETNSRPNKEMVILTCMESRLIELLLRALNLKNGDVKMLKNAGAMIRKPYDTIMKSILVAIYELGAKEVVVIGHYDCGMSQTIPSELKEKMIVNGIKQETIQTIERSGIDFEEEFSGFESVEDSVKQSVSIIRHHPLLPEYVKVHGLVIDPKTGKVDVITRE</sequence>
<dbReference type="SUPFAM" id="SSF53056">
    <property type="entry name" value="beta-carbonic anhydrase, cab"/>
    <property type="match status" value="1"/>
</dbReference>
<feature type="binding site" evidence="6">
    <location>
        <position position="96"/>
    </location>
    <ligand>
        <name>Zn(2+)</name>
        <dbReference type="ChEBI" id="CHEBI:29105"/>
    </ligand>
</feature>
<evidence type="ECO:0000256" key="2">
    <source>
        <dbReference type="ARBA" id="ARBA00012925"/>
    </source>
</evidence>
<comment type="similarity">
    <text evidence="1">Belongs to the beta-class carbonic anhydrase family.</text>
</comment>
<dbReference type="Gene3D" id="3.40.1050.10">
    <property type="entry name" value="Carbonic anhydrase"/>
    <property type="match status" value="1"/>
</dbReference>
<feature type="binding site" evidence="6">
    <location>
        <position position="99"/>
    </location>
    <ligand>
        <name>Zn(2+)</name>
        <dbReference type="ChEBI" id="CHEBI:29105"/>
    </ligand>
</feature>
<dbReference type="RefSeq" id="WP_146936302.1">
    <property type="nucleotide sequence ID" value="NZ_BJXW01000009.1"/>
</dbReference>
<dbReference type="Pfam" id="PF00484">
    <property type="entry name" value="Pro_CA"/>
    <property type="match status" value="1"/>
</dbReference>
<keyword evidence="8" id="KW-1185">Reference proteome</keyword>
<evidence type="ECO:0000256" key="4">
    <source>
        <dbReference type="ARBA" id="ARBA00022833"/>
    </source>
</evidence>
<organism evidence="7 8">
    <name type="scientific">Cerasibacillus quisquiliarum</name>
    <dbReference type="NCBI Taxonomy" id="227865"/>
    <lineage>
        <taxon>Bacteria</taxon>
        <taxon>Bacillati</taxon>
        <taxon>Bacillota</taxon>
        <taxon>Bacilli</taxon>
        <taxon>Bacillales</taxon>
        <taxon>Bacillaceae</taxon>
        <taxon>Cerasibacillus</taxon>
    </lineage>
</organism>